<dbReference type="InterPro" id="IPR013126">
    <property type="entry name" value="Hsp_70_fam"/>
</dbReference>
<dbReference type="InterPro" id="IPR018181">
    <property type="entry name" value="Heat_shock_70_CS"/>
</dbReference>
<keyword evidence="1" id="KW-0547">Nucleotide-binding</keyword>
<dbReference type="PROSITE" id="PS00329">
    <property type="entry name" value="HSP70_2"/>
    <property type="match status" value="1"/>
</dbReference>
<evidence type="ECO:0000256" key="1">
    <source>
        <dbReference type="ARBA" id="ARBA00022741"/>
    </source>
</evidence>
<gene>
    <name evidence="3" type="ORF">Tco_0858372</name>
</gene>
<dbReference type="Gene3D" id="2.60.34.10">
    <property type="entry name" value="Substrate Binding Domain Of DNAk, Chain A, domain 1"/>
    <property type="match status" value="1"/>
</dbReference>
<dbReference type="EMBL" id="BQNB010013060">
    <property type="protein sequence ID" value="GJT11330.1"/>
    <property type="molecule type" value="Genomic_DNA"/>
</dbReference>
<keyword evidence="4" id="KW-1185">Reference proteome</keyword>
<dbReference type="InterPro" id="IPR029047">
    <property type="entry name" value="HSP70_peptide-bd_sf"/>
</dbReference>
<dbReference type="SUPFAM" id="SSF53067">
    <property type="entry name" value="Actin-like ATPase domain"/>
    <property type="match status" value="1"/>
</dbReference>
<dbReference type="Gene3D" id="3.30.420.40">
    <property type="match status" value="3"/>
</dbReference>
<evidence type="ECO:0000313" key="3">
    <source>
        <dbReference type="EMBL" id="GJT11330.1"/>
    </source>
</evidence>
<evidence type="ECO:0000313" key="4">
    <source>
        <dbReference type="Proteomes" id="UP001151760"/>
    </source>
</evidence>
<evidence type="ECO:0000256" key="2">
    <source>
        <dbReference type="ARBA" id="ARBA00022840"/>
    </source>
</evidence>
<dbReference type="SUPFAM" id="SSF100920">
    <property type="entry name" value="Heat shock protein 70kD (HSP70), peptide-binding domain"/>
    <property type="match status" value="1"/>
</dbReference>
<dbReference type="InterPro" id="IPR043129">
    <property type="entry name" value="ATPase_NBD"/>
</dbReference>
<protein>
    <submittedName>
        <fullName evidence="3">Heat shock cognate 70 kDa protein-like protein</fullName>
    </submittedName>
</protein>
<accession>A0ABQ5B929</accession>
<dbReference type="Gene3D" id="3.90.640.10">
    <property type="entry name" value="Actin, Chain A, domain 4"/>
    <property type="match status" value="1"/>
</dbReference>
<name>A0ABQ5B929_9ASTR</name>
<organism evidence="3 4">
    <name type="scientific">Tanacetum coccineum</name>
    <dbReference type="NCBI Taxonomy" id="301880"/>
    <lineage>
        <taxon>Eukaryota</taxon>
        <taxon>Viridiplantae</taxon>
        <taxon>Streptophyta</taxon>
        <taxon>Embryophyta</taxon>
        <taxon>Tracheophyta</taxon>
        <taxon>Spermatophyta</taxon>
        <taxon>Magnoliopsida</taxon>
        <taxon>eudicotyledons</taxon>
        <taxon>Gunneridae</taxon>
        <taxon>Pentapetalae</taxon>
        <taxon>asterids</taxon>
        <taxon>campanulids</taxon>
        <taxon>Asterales</taxon>
        <taxon>Asteraceae</taxon>
        <taxon>Asteroideae</taxon>
        <taxon>Anthemideae</taxon>
        <taxon>Anthemidinae</taxon>
        <taxon>Tanacetum</taxon>
    </lineage>
</organism>
<dbReference type="Proteomes" id="UP001151760">
    <property type="component" value="Unassembled WGS sequence"/>
</dbReference>
<dbReference type="Pfam" id="PF00012">
    <property type="entry name" value="HSP70"/>
    <property type="match status" value="2"/>
</dbReference>
<reference evidence="3" key="2">
    <citation type="submission" date="2022-01" db="EMBL/GenBank/DDBJ databases">
        <authorList>
            <person name="Yamashiro T."/>
            <person name="Shiraishi A."/>
            <person name="Satake H."/>
            <person name="Nakayama K."/>
        </authorList>
    </citation>
    <scope>NUCLEOTIDE SEQUENCE</scope>
</reference>
<dbReference type="PANTHER" id="PTHR19375">
    <property type="entry name" value="HEAT SHOCK PROTEIN 70KDA"/>
    <property type="match status" value="1"/>
</dbReference>
<comment type="caution">
    <text evidence="3">The sequence shown here is derived from an EMBL/GenBank/DDBJ whole genome shotgun (WGS) entry which is preliminary data.</text>
</comment>
<reference evidence="3" key="1">
    <citation type="journal article" date="2022" name="Int. J. Mol. Sci.">
        <title>Draft Genome of Tanacetum Coccineum: Genomic Comparison of Closely Related Tanacetum-Family Plants.</title>
        <authorList>
            <person name="Yamashiro T."/>
            <person name="Shiraishi A."/>
            <person name="Nakayama K."/>
            <person name="Satake H."/>
        </authorList>
    </citation>
    <scope>NUCLEOTIDE SEQUENCE</scope>
</reference>
<keyword evidence="2" id="KW-0067">ATP-binding</keyword>
<sequence length="246" mass="27014">MAVYRLRQMWFISQKNVFIFDLGGGTFDVSLLNISKGGTITVKEVGSDTHVGGEDFDMTDLSTTTQTSIEIDSLYQGFDFSLKFSRAKFEELNTGFFMKCVEHVENCLRDGNMDKSDVHHVVIFGGSARIPTVQQMLMGFFNGKPLWKNKNADKAVAYGAAALAANLSGNGNAIVRDLILLDVTPLSLGVKNNIFLNRFWLFGVPPAFAGDEKIKICFNIDTNGIFSVSAEIKTTGKKKSIAISVN</sequence>
<proteinExistence type="predicted"/>